<dbReference type="Proteomes" id="UP000681594">
    <property type="component" value="Unassembled WGS sequence"/>
</dbReference>
<comment type="subunit">
    <text evidence="5 6">The basal body constitutes a major portion of the flagellar organelle and consists of four rings (L,P,S, and M) mounted on a central rod. The rod consists of about 26 subunits of FlgG in the distal portion, and FlgB, FlgC and FlgF are thought to build up the proximal portion of the rod with about 6 subunits each.</text>
</comment>
<sequence>MDLDRALTISAAGMTAQSSRLRVVAENLANQDATGTAPGAEPYRRKTVTFERHLDRATQIETVRPGRVSTAPGEFPERYEPSHPAANERGYVRTPNVDSLIEVMDMREAQRSYSANLSVLETTRSMLQRAIDSLRA</sequence>
<protein>
    <recommendedName>
        <fullName evidence="3 6">Flagellar basal-body rod protein FlgC</fullName>
    </recommendedName>
</protein>
<evidence type="ECO:0000256" key="4">
    <source>
        <dbReference type="ARBA" id="ARBA00023143"/>
    </source>
</evidence>
<evidence type="ECO:0000256" key="1">
    <source>
        <dbReference type="ARBA" id="ARBA00004117"/>
    </source>
</evidence>
<dbReference type="PANTHER" id="PTHR30435:SF2">
    <property type="entry name" value="FLAGELLAR BASAL-BODY ROD PROTEIN FLGC"/>
    <property type="match status" value="1"/>
</dbReference>
<feature type="domain" description="Flagellar basal-body/hook protein C-terminal" evidence="8">
    <location>
        <begin position="89"/>
        <end position="132"/>
    </location>
</feature>
<dbReference type="InterPro" id="IPR006299">
    <property type="entry name" value="FlgC"/>
</dbReference>
<accession>A0ABS4ALR8</accession>
<dbReference type="Pfam" id="PF06429">
    <property type="entry name" value="Flg_bbr_C"/>
    <property type="match status" value="1"/>
</dbReference>
<proteinExistence type="inferred from homology"/>
<reference evidence="9 10" key="1">
    <citation type="submission" date="2021-03" db="EMBL/GenBank/DDBJ databases">
        <authorList>
            <person name="So Y."/>
        </authorList>
    </citation>
    <scope>NUCLEOTIDE SEQUENCE [LARGE SCALE GENOMIC DNA]</scope>
    <source>
        <strain evidence="9 10">SSH11</strain>
    </source>
</reference>
<comment type="similarity">
    <text evidence="2">Belongs to the flagella basal body rod proteins family.</text>
</comment>
<comment type="caution">
    <text evidence="9">The sequence shown here is derived from an EMBL/GenBank/DDBJ whole genome shotgun (WGS) entry which is preliminary data.</text>
</comment>
<name>A0ABS4ALR8_9PROT</name>
<feature type="region of interest" description="Disordered" evidence="7">
    <location>
        <begin position="64"/>
        <end position="93"/>
    </location>
</feature>
<evidence type="ECO:0000256" key="2">
    <source>
        <dbReference type="ARBA" id="ARBA00009677"/>
    </source>
</evidence>
<dbReference type="PANTHER" id="PTHR30435">
    <property type="entry name" value="FLAGELLAR PROTEIN"/>
    <property type="match status" value="1"/>
</dbReference>
<keyword evidence="4 6" id="KW-0975">Bacterial flagellum</keyword>
<dbReference type="InterPro" id="IPR010930">
    <property type="entry name" value="Flg_bb/hook_C_dom"/>
</dbReference>
<evidence type="ECO:0000256" key="6">
    <source>
        <dbReference type="RuleBase" id="RU362062"/>
    </source>
</evidence>
<keyword evidence="10" id="KW-1185">Reference proteome</keyword>
<evidence type="ECO:0000313" key="9">
    <source>
        <dbReference type="EMBL" id="MBP0447458.1"/>
    </source>
</evidence>
<comment type="subcellular location">
    <subcellularLocation>
        <location evidence="1 6">Bacterial flagellum basal body</location>
    </subcellularLocation>
</comment>
<keyword evidence="9" id="KW-0966">Cell projection</keyword>
<evidence type="ECO:0000313" key="10">
    <source>
        <dbReference type="Proteomes" id="UP000681594"/>
    </source>
</evidence>
<dbReference type="RefSeq" id="WP_209381747.1">
    <property type="nucleotide sequence ID" value="NZ_JAGIZB010000037.1"/>
</dbReference>
<evidence type="ECO:0000256" key="7">
    <source>
        <dbReference type="SAM" id="MobiDB-lite"/>
    </source>
</evidence>
<dbReference type="EMBL" id="JAGIZB010000037">
    <property type="protein sequence ID" value="MBP0447458.1"/>
    <property type="molecule type" value="Genomic_DNA"/>
</dbReference>
<gene>
    <name evidence="9" type="primary">flgC</name>
    <name evidence="9" type="ORF">J8J14_22105</name>
</gene>
<dbReference type="NCBIfam" id="TIGR01395">
    <property type="entry name" value="FlgC"/>
    <property type="match status" value="1"/>
</dbReference>
<organism evidence="9 10">
    <name type="scientific">Pararoseomonas baculiformis</name>
    <dbReference type="NCBI Taxonomy" id="2820812"/>
    <lineage>
        <taxon>Bacteria</taxon>
        <taxon>Pseudomonadati</taxon>
        <taxon>Pseudomonadota</taxon>
        <taxon>Alphaproteobacteria</taxon>
        <taxon>Acetobacterales</taxon>
        <taxon>Acetobacteraceae</taxon>
        <taxon>Pararoseomonas</taxon>
    </lineage>
</organism>
<evidence type="ECO:0000259" key="8">
    <source>
        <dbReference type="Pfam" id="PF06429"/>
    </source>
</evidence>
<keyword evidence="9" id="KW-0282">Flagellum</keyword>
<evidence type="ECO:0000256" key="5">
    <source>
        <dbReference type="ARBA" id="ARBA00025933"/>
    </source>
</evidence>
<keyword evidence="9" id="KW-0969">Cilium</keyword>
<evidence type="ECO:0000256" key="3">
    <source>
        <dbReference type="ARBA" id="ARBA00017941"/>
    </source>
</evidence>